<evidence type="ECO:0000313" key="2">
    <source>
        <dbReference type="Proteomes" id="UP001056291"/>
    </source>
</evidence>
<evidence type="ECO:0000313" key="1">
    <source>
        <dbReference type="EMBL" id="USG62870.1"/>
    </source>
</evidence>
<reference evidence="1" key="1">
    <citation type="submission" date="2022-06" db="EMBL/GenBank/DDBJ databases">
        <title>Sneathiella actinostolidae sp. nov., isolated from a sea anemonein the Western Pacific Ocean.</title>
        <authorList>
            <person name="Wei M.J."/>
        </authorList>
    </citation>
    <scope>NUCLEOTIDE SEQUENCE</scope>
    <source>
        <strain evidence="1">PHK-P5</strain>
    </source>
</reference>
<gene>
    <name evidence="1" type="ORF">NBZ79_07760</name>
</gene>
<sequence length="333" mass="36653">MPLLATPLAFPDIHPDGFPALPSEPPFDPARHLALEMPETIVSLGELGYSAAEQAACPSMLGITSAFRILSEEGVACLQEVARNLAPYARKIERISRMVRGGVYQSKFLRDFCCSADVADLISRISGAPQFPHSIPHQLGHLNYNPQTVGENVDKWHVDTLRLDYVLFVTDPNLIEGGEFDYFQGTKGELEQLKITGQPVPAARVKSPAVPGAGYAVLQQGNMVVHRARALHSAGERITLVNGYVPADLSIEDFTRFDQLYLADPEHIAASEYARHIAWWGQQLLTSQINDPAFTADRSQIARRLEQVSRLLGDAAGQIRTAETARMEHFGDQ</sequence>
<keyword evidence="2" id="KW-1185">Reference proteome</keyword>
<organism evidence="1 2">
    <name type="scientific">Sneathiella marina</name>
    <dbReference type="NCBI Taxonomy" id="2950108"/>
    <lineage>
        <taxon>Bacteria</taxon>
        <taxon>Pseudomonadati</taxon>
        <taxon>Pseudomonadota</taxon>
        <taxon>Alphaproteobacteria</taxon>
        <taxon>Sneathiellales</taxon>
        <taxon>Sneathiellaceae</taxon>
        <taxon>Sneathiella</taxon>
    </lineage>
</organism>
<dbReference type="RefSeq" id="WP_251937109.1">
    <property type="nucleotide sequence ID" value="NZ_CP098747.1"/>
</dbReference>
<dbReference type="EMBL" id="CP098747">
    <property type="protein sequence ID" value="USG62870.1"/>
    <property type="molecule type" value="Genomic_DNA"/>
</dbReference>
<evidence type="ECO:0008006" key="3">
    <source>
        <dbReference type="Google" id="ProtNLM"/>
    </source>
</evidence>
<dbReference type="PANTHER" id="PTHR41677:SF1">
    <property type="entry name" value="FE2OG DIOXYGENASE DOMAIN-CONTAINING PROTEIN"/>
    <property type="match status" value="1"/>
</dbReference>
<proteinExistence type="predicted"/>
<dbReference type="SUPFAM" id="SSF51197">
    <property type="entry name" value="Clavaminate synthase-like"/>
    <property type="match status" value="1"/>
</dbReference>
<name>A0ABY4W6Q9_9PROT</name>
<protein>
    <recommendedName>
        <fullName evidence="3">Fe2OG dioxygenase domain-containing protein</fullName>
    </recommendedName>
</protein>
<dbReference type="PANTHER" id="PTHR41677">
    <property type="entry name" value="YALI0B19030P"/>
    <property type="match status" value="1"/>
</dbReference>
<accession>A0ABY4W6Q9</accession>
<dbReference type="Proteomes" id="UP001056291">
    <property type="component" value="Chromosome"/>
</dbReference>